<dbReference type="PANTHER" id="PTHR43433">
    <property type="entry name" value="HYDROLASE, ALPHA/BETA FOLD FAMILY PROTEIN"/>
    <property type="match status" value="1"/>
</dbReference>
<evidence type="ECO:0000313" key="4">
    <source>
        <dbReference type="Proteomes" id="UP000187455"/>
    </source>
</evidence>
<dbReference type="PANTHER" id="PTHR43433:SF5">
    <property type="entry name" value="AB HYDROLASE-1 DOMAIN-CONTAINING PROTEIN"/>
    <property type="match status" value="1"/>
</dbReference>
<dbReference type="Gene3D" id="3.40.50.1820">
    <property type="entry name" value="alpha/beta hydrolase"/>
    <property type="match status" value="2"/>
</dbReference>
<dbReference type="Pfam" id="PF00561">
    <property type="entry name" value="Abhydrolase_1"/>
    <property type="match status" value="1"/>
</dbReference>
<feature type="region of interest" description="Disordered" evidence="1">
    <location>
        <begin position="638"/>
        <end position="662"/>
    </location>
</feature>
<feature type="region of interest" description="Disordered" evidence="1">
    <location>
        <begin position="463"/>
        <end position="596"/>
    </location>
</feature>
<feature type="region of interest" description="Disordered" evidence="1">
    <location>
        <begin position="1"/>
        <end position="24"/>
    </location>
</feature>
<feature type="compositionally biased region" description="Basic and acidic residues" evidence="1">
    <location>
        <begin position="1"/>
        <end position="18"/>
    </location>
</feature>
<dbReference type="OrthoDB" id="19657at2759"/>
<accession>A0A1R0GPZ4</accession>
<name>A0A1R0GPZ4_9FUNG</name>
<dbReference type="InterPro" id="IPR050471">
    <property type="entry name" value="AB_hydrolase"/>
</dbReference>
<feature type="compositionally biased region" description="Polar residues" evidence="1">
    <location>
        <begin position="572"/>
        <end position="586"/>
    </location>
</feature>
<evidence type="ECO:0000313" key="3">
    <source>
        <dbReference type="EMBL" id="OLY78973.1"/>
    </source>
</evidence>
<feature type="domain" description="AB hydrolase-1" evidence="2">
    <location>
        <begin position="117"/>
        <end position="201"/>
    </location>
</feature>
<dbReference type="STRING" id="133383.A0A1R0GPZ4"/>
<feature type="compositionally biased region" description="Polar residues" evidence="1">
    <location>
        <begin position="433"/>
        <end position="446"/>
    </location>
</feature>
<keyword evidence="4" id="KW-1185">Reference proteome</keyword>
<sequence>MTSKDSEVGAGKSHHESAHASPEIPGLGNSLSFLFPKFLQPTKTTNDNEILPINKYPKTFKDLSKKKRTILIRSVENWLSSNKPNIAGYCDVSRDSPGSRKTKIYYEIYGNGPKKLFLVMGMLGSTDFWKIQSIYFSKKSEYQVCVFDNRGSGRSSIGKGPYSTTEMAIDSLLLLKHLDWKDNVHLQGVSLGGMIVQKMCLLAYCFYSKDTGEFNSFEESLKKYHSSSIFINSNDNGFPTSPISVSKKNLSETSFNSNGSTNSEISENYCNLFKTVTLVNTYQSFVGVVPTKKGFLLALNGLSLLSGNVEPLLDLVFSKEWLSEKFDPNVYYFNIDEKDAQSFDFINRHVLAAVFKVIRRNIFVDKSRNPNRIESLVPGSKTSQKLDVSDKNLKTKVSTPIFENQPKKVKKGLMKISKIRKNPKVSEDKPRLSNCSNPDKISSENNVEPDYLFENQDDDFESMNHDMVSSRCSGSEEPATESLHSSCEGSKSESHKTKSSIKIEDPALSKNKEAQNNLNPFKINFGKSHSESKNNPSSGKKLFQIKSPSFNCPENKNAKSHKPDSPSVVDSFLSNLNPFRTNSNSKNRTEPNDSHSVAANLSQVPKSHEKNENLDSFKHKKTDENFLEKKFSIILKKTGQTSSKGTKHEDSGKSKSSGGWDPTSRINILDGFKSHAGDMYQFTAAAGHNVSYDEAKLMVVRNPGTRFMVIHGSQDNVIRLSYCRNLAHSLDSFYTTIYGAGHMPMFDAPQTFNTIFEAFVNDYDWLKVPLDDKSSYVKLVGVNNNQAVLKAVELDFIHSTGSSSSKKIKFMSFHSSSFNPLDKVTLNKNFRNTLNSGHMNFFKKIHTNYQNEGSLVHKSFSENASPVPMSTSSTPSSKEEIDIKYSFSDQNFKPISGSSLQSSGDYRENSIQSWESISLSEVVEVQKNLNSGKYKSFSDFLPPKEKKSLYEDNSISSRISPPTPESTFDSNDVTHSPLSYSNDQSYPSVSVHSPNIDTLVEKVKIFYINRETSSVSNNTNNSANLIDNTLSILNTSTSLRLLQKSIYNFFPKIFRSKTFPLSYTPYFERDKKNQYSKDFVKEDFKFSGATSVKSLSLPQENPFITDELKNDNTNSTKVSIADAQNQELTASKDLHSSDESSKFKLYKVRRVQNASSESPVESLWKNQIINNTVIEIDPSELDLLFDNQFKVQKFFSTGKNKKPIVNKTWLDHAFH</sequence>
<dbReference type="SUPFAM" id="SSF53474">
    <property type="entry name" value="alpha/beta-Hydrolases"/>
    <property type="match status" value="1"/>
</dbReference>
<evidence type="ECO:0000259" key="2">
    <source>
        <dbReference type="Pfam" id="PF00561"/>
    </source>
</evidence>
<comment type="caution">
    <text evidence="3">The sequence shown here is derived from an EMBL/GenBank/DDBJ whole genome shotgun (WGS) entry which is preliminary data.</text>
</comment>
<evidence type="ECO:0000256" key="1">
    <source>
        <dbReference type="SAM" id="MobiDB-lite"/>
    </source>
</evidence>
<dbReference type="InterPro" id="IPR000073">
    <property type="entry name" value="AB_hydrolase_1"/>
</dbReference>
<proteinExistence type="predicted"/>
<reference evidence="3 4" key="1">
    <citation type="journal article" date="2016" name="Mol. Biol. Evol.">
        <title>Genome-Wide Survey of Gut Fungi (Harpellales) Reveals the First Horizontally Transferred Ubiquitin Gene from a Mosquito Host.</title>
        <authorList>
            <person name="Wang Y."/>
            <person name="White M.M."/>
            <person name="Kvist S."/>
            <person name="Moncalvo J.M."/>
        </authorList>
    </citation>
    <scope>NUCLEOTIDE SEQUENCE [LARGE SCALE GENOMIC DNA]</scope>
    <source>
        <strain evidence="3 4">ALG-7-W6</strain>
    </source>
</reference>
<gene>
    <name evidence="3" type="ORF">AYI68_g6968</name>
</gene>
<dbReference type="GO" id="GO:0016787">
    <property type="term" value="F:hydrolase activity"/>
    <property type="evidence" value="ECO:0007669"/>
    <property type="project" value="UniProtKB-KW"/>
</dbReference>
<dbReference type="Proteomes" id="UP000187455">
    <property type="component" value="Unassembled WGS sequence"/>
</dbReference>
<dbReference type="AlphaFoldDB" id="A0A1R0GPZ4"/>
<feature type="region of interest" description="Disordered" evidence="1">
    <location>
        <begin position="951"/>
        <end position="979"/>
    </location>
</feature>
<dbReference type="InterPro" id="IPR029058">
    <property type="entry name" value="AB_hydrolase_fold"/>
</dbReference>
<feature type="compositionally biased region" description="Basic and acidic residues" evidence="1">
    <location>
        <begin position="490"/>
        <end position="513"/>
    </location>
</feature>
<feature type="compositionally biased region" description="Basic residues" evidence="1">
    <location>
        <begin position="408"/>
        <end position="423"/>
    </location>
</feature>
<organism evidence="3 4">
    <name type="scientific">Smittium mucronatum</name>
    <dbReference type="NCBI Taxonomy" id="133383"/>
    <lineage>
        <taxon>Eukaryota</taxon>
        <taxon>Fungi</taxon>
        <taxon>Fungi incertae sedis</taxon>
        <taxon>Zoopagomycota</taxon>
        <taxon>Kickxellomycotina</taxon>
        <taxon>Harpellomycetes</taxon>
        <taxon>Harpellales</taxon>
        <taxon>Legeriomycetaceae</taxon>
        <taxon>Smittium</taxon>
    </lineage>
</organism>
<dbReference type="EMBL" id="LSSL01005189">
    <property type="protein sequence ID" value="OLY78973.1"/>
    <property type="molecule type" value="Genomic_DNA"/>
</dbReference>
<feature type="region of interest" description="Disordered" evidence="1">
    <location>
        <begin position="408"/>
        <end position="450"/>
    </location>
</feature>
<keyword evidence="3" id="KW-0378">Hydrolase</keyword>
<protein>
    <submittedName>
        <fullName evidence="3">Putative aminoacrylate hydrolase RutD</fullName>
    </submittedName>
</protein>